<keyword evidence="3 7" id="KW-0472">Membrane</keyword>
<dbReference type="EMBL" id="CP065425">
    <property type="protein sequence ID" value="QQZ09339.1"/>
    <property type="molecule type" value="Genomic_DNA"/>
</dbReference>
<evidence type="ECO:0000313" key="11">
    <source>
        <dbReference type="Proteomes" id="UP000595691"/>
    </source>
</evidence>
<evidence type="ECO:0000256" key="4">
    <source>
        <dbReference type="ARBA" id="ARBA00023224"/>
    </source>
</evidence>
<keyword evidence="4 6" id="KW-0807">Transducer</keyword>
<feature type="transmembrane region" description="Helical" evidence="7">
    <location>
        <begin position="7"/>
        <end position="31"/>
    </location>
</feature>
<proteinExistence type="inferred from homology"/>
<dbReference type="Gene3D" id="6.10.340.10">
    <property type="match status" value="1"/>
</dbReference>
<protein>
    <submittedName>
        <fullName evidence="10">Methyl-accepting chemotaxis protein</fullName>
    </submittedName>
</protein>
<evidence type="ECO:0000256" key="6">
    <source>
        <dbReference type="PROSITE-ProRule" id="PRU00284"/>
    </source>
</evidence>
<feature type="transmembrane region" description="Helical" evidence="7">
    <location>
        <begin position="37"/>
        <end position="57"/>
    </location>
</feature>
<dbReference type="PROSITE" id="PS50111">
    <property type="entry name" value="CHEMOTAXIS_TRANSDUC_2"/>
    <property type="match status" value="1"/>
</dbReference>
<organism evidence="10 11">
    <name type="scientific">Heyndrickxia vini</name>
    <dbReference type="NCBI Taxonomy" id="1476025"/>
    <lineage>
        <taxon>Bacteria</taxon>
        <taxon>Bacillati</taxon>
        <taxon>Bacillota</taxon>
        <taxon>Bacilli</taxon>
        <taxon>Bacillales</taxon>
        <taxon>Bacillaceae</taxon>
        <taxon>Heyndrickxia</taxon>
    </lineage>
</organism>
<gene>
    <name evidence="10" type="ORF">I5776_20665</name>
</gene>
<dbReference type="CDD" id="cd11386">
    <property type="entry name" value="MCP_signal"/>
    <property type="match status" value="1"/>
</dbReference>
<dbReference type="Gene3D" id="1.10.287.950">
    <property type="entry name" value="Methyl-accepting chemotaxis protein"/>
    <property type="match status" value="1"/>
</dbReference>
<name>A0ABX7E0U1_9BACI</name>
<feature type="domain" description="Methyl-accepting transducer" evidence="8">
    <location>
        <begin position="131"/>
        <end position="367"/>
    </location>
</feature>
<sequence>MSLLQYIIRTLIVVIPGVFLIVLGVCLFNHLSFDASLMTMIGAVICGIILGTLSAFLNHKRFIAPIKIIVEHIHQLTNGQLDSRTELSKAGMLKGIAQSLNEMTETWESIIKKVNETAFQVASLSEELSTKAGQTTTATKQVSITIQEVAAGSEKQVQSVEESSEIVAKMSAGAEQITSNAQSVSSSVIETLNVAGRGNEKIQNAVTQMNSIHETVNGLSDVIQELGERSEEIGQIVKVITGIADQTNLLALNAAIEAARAGEHGKGFAVVADEVRKLAEQSALSSKQITDLIQTIQIETSKAVTSMERATKEVSDGINVVHFAGEAFHMIQESVQTVTKQIQEVSVASEQMTTGVTHVVRSIEQITSVSETNAAGTQTVSAATEQQLASMEEITSSTFALAKMAEELQKLTKKFNV</sequence>
<dbReference type="PROSITE" id="PS50885">
    <property type="entry name" value="HAMP"/>
    <property type="match status" value="1"/>
</dbReference>
<keyword evidence="11" id="KW-1185">Reference proteome</keyword>
<dbReference type="PANTHER" id="PTHR32089">
    <property type="entry name" value="METHYL-ACCEPTING CHEMOTAXIS PROTEIN MCPB"/>
    <property type="match status" value="1"/>
</dbReference>
<dbReference type="SUPFAM" id="SSF58104">
    <property type="entry name" value="Methyl-accepting chemotaxis protein (MCP) signaling domain"/>
    <property type="match status" value="1"/>
</dbReference>
<evidence type="ECO:0000256" key="3">
    <source>
        <dbReference type="ARBA" id="ARBA00023136"/>
    </source>
</evidence>
<keyword evidence="2" id="KW-1003">Cell membrane</keyword>
<evidence type="ECO:0000256" key="7">
    <source>
        <dbReference type="SAM" id="Phobius"/>
    </source>
</evidence>
<accession>A0ABX7E0U1</accession>
<comment type="subcellular location">
    <subcellularLocation>
        <location evidence="1">Cell membrane</location>
    </subcellularLocation>
</comment>
<dbReference type="InterPro" id="IPR003660">
    <property type="entry name" value="HAMP_dom"/>
</dbReference>
<dbReference type="Pfam" id="PF00015">
    <property type="entry name" value="MCPsignal"/>
    <property type="match status" value="1"/>
</dbReference>
<comment type="similarity">
    <text evidence="5">Belongs to the methyl-accepting chemotaxis (MCP) protein family.</text>
</comment>
<evidence type="ECO:0000313" key="10">
    <source>
        <dbReference type="EMBL" id="QQZ09339.1"/>
    </source>
</evidence>
<dbReference type="SMART" id="SM00283">
    <property type="entry name" value="MA"/>
    <property type="match status" value="1"/>
</dbReference>
<reference evidence="10 11" key="1">
    <citation type="submission" date="2020-11" db="EMBL/GenBank/DDBJ databases">
        <title>Taxonomic evaluation of the Bacillus sporothermodurans group of bacteria based on whole genome sequences.</title>
        <authorList>
            <person name="Fiedler G."/>
            <person name="Herbstmann A.-D."/>
            <person name="Doll E."/>
            <person name="Wenning M."/>
            <person name="Brinks E."/>
            <person name="Kabisch J."/>
            <person name="Breitenwieser F."/>
            <person name="Lappann M."/>
            <person name="Boehnlein C."/>
            <person name="Franz C."/>
        </authorList>
    </citation>
    <scope>NUCLEOTIDE SEQUENCE [LARGE SCALE GENOMIC DNA]</scope>
    <source>
        <strain evidence="10 11">JCM 19841</strain>
    </source>
</reference>
<keyword evidence="7" id="KW-1133">Transmembrane helix</keyword>
<keyword evidence="7" id="KW-0812">Transmembrane</keyword>
<evidence type="ECO:0000256" key="5">
    <source>
        <dbReference type="ARBA" id="ARBA00029447"/>
    </source>
</evidence>
<evidence type="ECO:0000259" key="9">
    <source>
        <dbReference type="PROSITE" id="PS50885"/>
    </source>
</evidence>
<evidence type="ECO:0000259" key="8">
    <source>
        <dbReference type="PROSITE" id="PS50111"/>
    </source>
</evidence>
<dbReference type="RefSeq" id="WP_202778352.1">
    <property type="nucleotide sequence ID" value="NZ_CP065425.1"/>
</dbReference>
<dbReference type="Proteomes" id="UP000595691">
    <property type="component" value="Chromosome"/>
</dbReference>
<feature type="domain" description="HAMP" evidence="9">
    <location>
        <begin position="60"/>
        <end position="112"/>
    </location>
</feature>
<evidence type="ECO:0000256" key="1">
    <source>
        <dbReference type="ARBA" id="ARBA00004236"/>
    </source>
</evidence>
<evidence type="ECO:0000256" key="2">
    <source>
        <dbReference type="ARBA" id="ARBA00022475"/>
    </source>
</evidence>
<dbReference type="InterPro" id="IPR004089">
    <property type="entry name" value="MCPsignal_dom"/>
</dbReference>
<dbReference type="PANTHER" id="PTHR32089:SF112">
    <property type="entry name" value="LYSOZYME-LIKE PROTEIN-RELATED"/>
    <property type="match status" value="1"/>
</dbReference>